<gene>
    <name evidence="2" type="ORF">B4N89_05640</name>
</gene>
<proteinExistence type="predicted"/>
<dbReference type="OrthoDB" id="9150238at2"/>
<dbReference type="Gene3D" id="3.40.50.10140">
    <property type="entry name" value="Toll/interleukin-1 receptor homology (TIR) domain"/>
    <property type="match status" value="1"/>
</dbReference>
<evidence type="ECO:0000313" key="2">
    <source>
        <dbReference type="EMBL" id="OPC80502.1"/>
    </source>
</evidence>
<name>A0A1T3NV29_9ACTN</name>
<dbReference type="SUPFAM" id="SSF52200">
    <property type="entry name" value="Toll/Interleukin receptor TIR domain"/>
    <property type="match status" value="1"/>
</dbReference>
<dbReference type="InterPro" id="IPR035897">
    <property type="entry name" value="Toll_tir_struct_dom_sf"/>
</dbReference>
<protein>
    <recommendedName>
        <fullName evidence="1">TIR domain-containing protein</fullName>
    </recommendedName>
</protein>
<sequence length="352" mass="38920">MVDYDFFTSHVADRDPKWAARFHDDVEAELRRGMDRVRAAIRLQPTFGPIQMPDGDPPAQARAMVALCSDDYFEDLDCGRDWAVFTDRLRRHESIVGVSAPNLIAVPWTTIEQPVPPAVGPIEWPVGIPAPGRGPSVFDMLRLGGIRDLGYVRAVRTVADRVVAALRHRLAPLNAAEADEVEPMFGSHDGASRTMPEVPRRLPILEPVPPARTDLVISYVGNDLAWADWVSEVLTFEDYRVSLSRWDWSAGESFGKAMARARGMGEHVLALFSEHYFEARRLAMDEWEEALGDGDAGGRLLPIVVGHTQVPSMFRGVPPVDLTEADAVGQRDLLVAAVHRFAPLPARNTGFS</sequence>
<dbReference type="AlphaFoldDB" id="A0A1T3NV29"/>
<dbReference type="GO" id="GO:0007165">
    <property type="term" value="P:signal transduction"/>
    <property type="evidence" value="ECO:0007669"/>
    <property type="project" value="InterPro"/>
</dbReference>
<dbReference type="Pfam" id="PF13676">
    <property type="entry name" value="TIR_2"/>
    <property type="match status" value="1"/>
</dbReference>
<dbReference type="STRING" id="159449.B4N89_05640"/>
<feature type="domain" description="TIR" evidence="1">
    <location>
        <begin position="216"/>
        <end position="326"/>
    </location>
</feature>
<evidence type="ECO:0000313" key="3">
    <source>
        <dbReference type="Proteomes" id="UP000190037"/>
    </source>
</evidence>
<comment type="caution">
    <text evidence="2">The sequence shown here is derived from an EMBL/GenBank/DDBJ whole genome shotgun (WGS) entry which is preliminary data.</text>
</comment>
<dbReference type="InterPro" id="IPR000157">
    <property type="entry name" value="TIR_dom"/>
</dbReference>
<accession>A0A1T3NV29</accession>
<organism evidence="2 3">
    <name type="scientific">Embleya scabrispora</name>
    <dbReference type="NCBI Taxonomy" id="159449"/>
    <lineage>
        <taxon>Bacteria</taxon>
        <taxon>Bacillati</taxon>
        <taxon>Actinomycetota</taxon>
        <taxon>Actinomycetes</taxon>
        <taxon>Kitasatosporales</taxon>
        <taxon>Streptomycetaceae</taxon>
        <taxon>Embleya</taxon>
    </lineage>
</organism>
<evidence type="ECO:0000259" key="1">
    <source>
        <dbReference type="Pfam" id="PF13676"/>
    </source>
</evidence>
<keyword evidence="3" id="KW-1185">Reference proteome</keyword>
<reference evidence="2 3" key="1">
    <citation type="submission" date="2017-03" db="EMBL/GenBank/DDBJ databases">
        <title>Draft genome sequence of Streptomyces scabrisporus NF3, endophyte isolated from Amphipterygium adstringens.</title>
        <authorList>
            <person name="Vazquez M."/>
            <person name="Ceapa C.D."/>
            <person name="Rodriguez Luna D."/>
            <person name="Sanchez Esquivel S."/>
        </authorList>
    </citation>
    <scope>NUCLEOTIDE SEQUENCE [LARGE SCALE GENOMIC DNA]</scope>
    <source>
        <strain evidence="2 3">NF3</strain>
    </source>
</reference>
<dbReference type="Proteomes" id="UP000190037">
    <property type="component" value="Unassembled WGS sequence"/>
</dbReference>
<dbReference type="EMBL" id="MWQN01000001">
    <property type="protein sequence ID" value="OPC80502.1"/>
    <property type="molecule type" value="Genomic_DNA"/>
</dbReference>